<reference evidence="1 2" key="1">
    <citation type="journal article" date="2016" name="Environ. Microbiol.">
        <title>New Methyloceanibacter diversity from North Sea sediments includes methanotroph containing solely the soluble methane monooxygenase.</title>
        <authorList>
            <person name="Vekeman B."/>
            <person name="Kerckhof F.M."/>
            <person name="Cremers G."/>
            <person name="de Vos P."/>
            <person name="Vandamme P."/>
            <person name="Boon N."/>
            <person name="Op den Camp H.J."/>
            <person name="Heylen K."/>
        </authorList>
    </citation>
    <scope>NUCLEOTIDE SEQUENCE [LARGE SCALE GENOMIC DNA]</scope>
    <source>
        <strain evidence="1 2">R-67175</strain>
    </source>
</reference>
<evidence type="ECO:0000313" key="2">
    <source>
        <dbReference type="Proteomes" id="UP000094472"/>
    </source>
</evidence>
<protein>
    <submittedName>
        <fullName evidence="1">Uncharacterized protein</fullName>
    </submittedName>
</protein>
<gene>
    <name evidence="1" type="ORF">AUC69_11265</name>
</gene>
<accession>A0A1E3VVW5</accession>
<name>A0A1E3VVW5_9HYPH</name>
<dbReference type="Proteomes" id="UP000094472">
    <property type="component" value="Unassembled WGS sequence"/>
</dbReference>
<dbReference type="EMBL" id="LPWF01000025">
    <property type="protein sequence ID" value="ODR97678.1"/>
    <property type="molecule type" value="Genomic_DNA"/>
</dbReference>
<organism evidence="1 2">
    <name type="scientific">Methyloceanibacter superfactus</name>
    <dbReference type="NCBI Taxonomy" id="1774969"/>
    <lineage>
        <taxon>Bacteria</taxon>
        <taxon>Pseudomonadati</taxon>
        <taxon>Pseudomonadota</taxon>
        <taxon>Alphaproteobacteria</taxon>
        <taxon>Hyphomicrobiales</taxon>
        <taxon>Hyphomicrobiaceae</taxon>
        <taxon>Methyloceanibacter</taxon>
    </lineage>
</organism>
<proteinExistence type="predicted"/>
<sequence>MHDCLPDRAEIAGPDYRPGEWCGRTFEAYVDFVHGRNDLTFYTVDCDYGCGVIRKKPPVSALRLRARTARSMLRRLPTRGLRRQWREAKQGSGGELFTFFQANRVALLHLIPADEFAARAMIGP</sequence>
<evidence type="ECO:0000313" key="1">
    <source>
        <dbReference type="EMBL" id="ODR97678.1"/>
    </source>
</evidence>
<keyword evidence="2" id="KW-1185">Reference proteome</keyword>
<dbReference type="AlphaFoldDB" id="A0A1E3VVW5"/>
<comment type="caution">
    <text evidence="1">The sequence shown here is derived from an EMBL/GenBank/DDBJ whole genome shotgun (WGS) entry which is preliminary data.</text>
</comment>